<accession>A0ABV2R0W8</accession>
<dbReference type="Proteomes" id="UP001549321">
    <property type="component" value="Unassembled WGS sequence"/>
</dbReference>
<evidence type="ECO:0000313" key="1">
    <source>
        <dbReference type="EMBL" id="MET4634908.1"/>
    </source>
</evidence>
<evidence type="ECO:0000313" key="2">
    <source>
        <dbReference type="Proteomes" id="UP001549321"/>
    </source>
</evidence>
<protein>
    <submittedName>
        <fullName evidence="1">Uncharacterized protein</fullName>
    </submittedName>
</protein>
<comment type="caution">
    <text evidence="1">The sequence shown here is derived from an EMBL/GenBank/DDBJ whole genome shotgun (WGS) entry which is preliminary data.</text>
</comment>
<keyword evidence="2" id="KW-1185">Reference proteome</keyword>
<dbReference type="EMBL" id="JBEPSM010000002">
    <property type="protein sequence ID" value="MET4634908.1"/>
    <property type="molecule type" value="Genomic_DNA"/>
</dbReference>
<name>A0ABV2R0W8_9HYPH</name>
<proteinExistence type="predicted"/>
<reference evidence="1 2" key="1">
    <citation type="submission" date="2024-06" db="EMBL/GenBank/DDBJ databases">
        <title>Sorghum-associated microbial communities from plants grown in Nebraska, USA.</title>
        <authorList>
            <person name="Schachtman D."/>
        </authorList>
    </citation>
    <scope>NUCLEOTIDE SEQUENCE [LARGE SCALE GENOMIC DNA]</scope>
    <source>
        <strain evidence="1 2">3207</strain>
    </source>
</reference>
<gene>
    <name evidence="1" type="ORF">ABIE08_002854</name>
</gene>
<organism evidence="1 2">
    <name type="scientific">Kaistia defluvii</name>
    <dbReference type="NCBI Taxonomy" id="410841"/>
    <lineage>
        <taxon>Bacteria</taxon>
        <taxon>Pseudomonadati</taxon>
        <taxon>Pseudomonadota</taxon>
        <taxon>Alphaproteobacteria</taxon>
        <taxon>Hyphomicrobiales</taxon>
        <taxon>Kaistiaceae</taxon>
        <taxon>Kaistia</taxon>
    </lineage>
</organism>
<dbReference type="RefSeq" id="WP_354552002.1">
    <property type="nucleotide sequence ID" value="NZ_JBEPSM010000002.1"/>
</dbReference>
<sequence>MMTPAQNAPSPLARINVQQLLDFVEHMPERFTPVVQNDPDCPFAYYVSNSCVDDALRAKVLVITPDFAATLRALVNTFLPIAGEAA</sequence>